<dbReference type="AlphaFoldDB" id="A0A9P5EPZ0"/>
<comment type="caution">
    <text evidence="4">The sequence shown here is derived from an EMBL/GenBank/DDBJ whole genome shotgun (WGS) entry which is preliminary data.</text>
</comment>
<dbReference type="Pfam" id="PF25581">
    <property type="entry name" value="AsqO_C"/>
    <property type="match status" value="1"/>
</dbReference>
<dbReference type="SUPFAM" id="SSF159245">
    <property type="entry name" value="AttH-like"/>
    <property type="match status" value="1"/>
</dbReference>
<reference evidence="4" key="1">
    <citation type="submission" date="2019-06" db="EMBL/GenBank/DDBJ databases">
        <authorList>
            <person name="Gan P."/>
            <person name="Shirasu K."/>
        </authorList>
    </citation>
    <scope>NUCLEOTIDE SEQUENCE [LARGE SCALE GENOMIC DNA]</scope>
    <source>
        <strain evidence="4">CAD2</strain>
    </source>
</reference>
<evidence type="ECO:0000313" key="5">
    <source>
        <dbReference type="Proteomes" id="UP000711996"/>
    </source>
</evidence>
<keyword evidence="5" id="KW-1185">Reference proteome</keyword>
<gene>
    <name evidence="4" type="primary">asqI-1</name>
    <name evidence="4" type="ORF">CGCSCA2_v008185</name>
</gene>
<dbReference type="InterPro" id="IPR057722">
    <property type="entry name" value="AsqO/PenF-like_C"/>
</dbReference>
<dbReference type="Pfam" id="PF24137">
    <property type="entry name" value="DA_N"/>
    <property type="match status" value="1"/>
</dbReference>
<dbReference type="Proteomes" id="UP000711996">
    <property type="component" value="Unassembled WGS sequence"/>
</dbReference>
<evidence type="ECO:0000259" key="2">
    <source>
        <dbReference type="Pfam" id="PF24137"/>
    </source>
</evidence>
<protein>
    <submittedName>
        <fullName evidence="4">Tyrosinase family protein asqI</fullName>
    </submittedName>
</protein>
<feature type="signal peptide" evidence="1">
    <location>
        <begin position="1"/>
        <end position="17"/>
    </location>
</feature>
<name>A0A9P5EPZ0_COLSI</name>
<feature type="domain" description="AsqO/PenF-like C-terminal" evidence="3">
    <location>
        <begin position="224"/>
        <end position="351"/>
    </location>
</feature>
<evidence type="ECO:0000259" key="3">
    <source>
        <dbReference type="Pfam" id="PF25581"/>
    </source>
</evidence>
<organism evidence="4 5">
    <name type="scientific">Colletotrichum siamense</name>
    <name type="common">Anthracnose fungus</name>
    <dbReference type="NCBI Taxonomy" id="690259"/>
    <lineage>
        <taxon>Eukaryota</taxon>
        <taxon>Fungi</taxon>
        <taxon>Dikarya</taxon>
        <taxon>Ascomycota</taxon>
        <taxon>Pezizomycotina</taxon>
        <taxon>Sordariomycetes</taxon>
        <taxon>Hypocreomycetidae</taxon>
        <taxon>Glomerellales</taxon>
        <taxon>Glomerellaceae</taxon>
        <taxon>Colletotrichum</taxon>
        <taxon>Colletotrichum gloeosporioides species complex</taxon>
    </lineage>
</organism>
<dbReference type="OrthoDB" id="5344254at2759"/>
<sequence length="356" mass="38111">MKTTALCLSMLSGLAIASIQPQTYVIPTGQFNGTTAADSIIGLSAFDGPHIAVNNGSAYQWWYFDAVSHNADALLVAQFYPGWFPESSAVLLQILWPNGTLFPFTPIPVGDLQLSTAGDGSQGVVDDGAMTWFGSSDLRVYHLTLDLPQVGISGKITMRSRAPAHVACGLNTPGGSFNFAPYLSWANTIPDSHATVNLTINGTDLSFSGSGYHDQNWGTAGFQNNLHQWYWGHSNVGRYSLVFFYHLDESLNVTSSVYLAEDGKPIVSACSAVKVSPRGPGTAVPLEPGSAVENWEIEIDNQLDGKYAFSMEKLTSTTPGERVYSRWIGLTTGGRVGDANSTGAGVIEMMNNPAIL</sequence>
<dbReference type="InterPro" id="IPR056402">
    <property type="entry name" value="DA_N"/>
</dbReference>
<accession>A0A9P5EPZ0</accession>
<feature type="chain" id="PRO_5040392853" evidence="1">
    <location>
        <begin position="18"/>
        <end position="356"/>
    </location>
</feature>
<evidence type="ECO:0000256" key="1">
    <source>
        <dbReference type="SAM" id="SignalP"/>
    </source>
</evidence>
<feature type="domain" description="Diels-Alderase N-terminal" evidence="2">
    <location>
        <begin position="55"/>
        <end position="217"/>
    </location>
</feature>
<dbReference type="EMBL" id="QPMT01000025">
    <property type="protein sequence ID" value="KAF4857599.1"/>
    <property type="molecule type" value="Genomic_DNA"/>
</dbReference>
<evidence type="ECO:0000313" key="4">
    <source>
        <dbReference type="EMBL" id="KAF4857599.1"/>
    </source>
</evidence>
<keyword evidence="1" id="KW-0732">Signal</keyword>
<proteinExistence type="predicted"/>